<dbReference type="PANTHER" id="PTHR46112">
    <property type="entry name" value="AMINOPEPTIDASE"/>
    <property type="match status" value="1"/>
</dbReference>
<dbReference type="CDD" id="cd01092">
    <property type="entry name" value="APP-like"/>
    <property type="match status" value="1"/>
</dbReference>
<keyword evidence="3" id="KW-0645">Protease</keyword>
<reference evidence="3 4" key="1">
    <citation type="submission" date="2019-08" db="EMBL/GenBank/DDBJ databases">
        <title>In-depth cultivation of the pig gut microbiome towards novel bacterial diversity and tailored functional studies.</title>
        <authorList>
            <person name="Wylensek D."/>
            <person name="Hitch T.C.A."/>
            <person name="Clavel T."/>
        </authorList>
    </citation>
    <scope>NUCLEOTIDE SEQUENCE [LARGE SCALE GENOMIC DNA]</scope>
    <source>
        <strain evidence="3 4">BL-389-WT-3D</strain>
    </source>
</reference>
<dbReference type="AlphaFoldDB" id="A0A844FCV8"/>
<evidence type="ECO:0000313" key="3">
    <source>
        <dbReference type="EMBL" id="MSS41555.1"/>
    </source>
</evidence>
<feature type="domain" description="Peptidase M24" evidence="1">
    <location>
        <begin position="139"/>
        <end position="343"/>
    </location>
</feature>
<keyword evidence="3" id="KW-0378">Hydrolase</keyword>
<comment type="caution">
    <text evidence="3">The sequence shown here is derived from an EMBL/GenBank/DDBJ whole genome shotgun (WGS) entry which is preliminary data.</text>
</comment>
<organism evidence="3 4">
    <name type="scientific">Clostridium scindens (strain JCM 10418 / VPI 12708)</name>
    <dbReference type="NCBI Taxonomy" id="29347"/>
    <lineage>
        <taxon>Bacteria</taxon>
        <taxon>Bacillati</taxon>
        <taxon>Bacillota</taxon>
        <taxon>Clostridia</taxon>
        <taxon>Lachnospirales</taxon>
        <taxon>Lachnospiraceae</taxon>
    </lineage>
</organism>
<dbReference type="Gene3D" id="3.40.350.10">
    <property type="entry name" value="Creatinase/prolidase N-terminal domain"/>
    <property type="match status" value="1"/>
</dbReference>
<dbReference type="InterPro" id="IPR000994">
    <property type="entry name" value="Pept_M24"/>
</dbReference>
<dbReference type="EMBL" id="VUMB01000040">
    <property type="protein sequence ID" value="MSS41555.1"/>
    <property type="molecule type" value="Genomic_DNA"/>
</dbReference>
<dbReference type="InterPro" id="IPR000587">
    <property type="entry name" value="Creatinase_N"/>
</dbReference>
<dbReference type="InterPro" id="IPR036005">
    <property type="entry name" value="Creatinase/aminopeptidase-like"/>
</dbReference>
<dbReference type="Pfam" id="PF00557">
    <property type="entry name" value="Peptidase_M24"/>
    <property type="match status" value="1"/>
</dbReference>
<dbReference type="Pfam" id="PF01321">
    <property type="entry name" value="Creatinase_N"/>
    <property type="match status" value="1"/>
</dbReference>
<dbReference type="SUPFAM" id="SSF53092">
    <property type="entry name" value="Creatinase/prolidase N-terminal domain"/>
    <property type="match status" value="1"/>
</dbReference>
<name>A0A844FCV8_CLOSV</name>
<keyword evidence="3" id="KW-0031">Aminopeptidase</keyword>
<feature type="domain" description="Creatinase N-terminal" evidence="2">
    <location>
        <begin position="7"/>
        <end position="132"/>
    </location>
</feature>
<dbReference type="SUPFAM" id="SSF55920">
    <property type="entry name" value="Creatinase/aminopeptidase"/>
    <property type="match status" value="1"/>
</dbReference>
<dbReference type="Gene3D" id="3.90.230.10">
    <property type="entry name" value="Creatinase/methionine aminopeptidase superfamily"/>
    <property type="match status" value="1"/>
</dbReference>
<dbReference type="PANTHER" id="PTHR46112:SF3">
    <property type="entry name" value="AMINOPEPTIDASE YPDF"/>
    <property type="match status" value="1"/>
</dbReference>
<gene>
    <name evidence="3" type="ORF">FYJ37_14760</name>
</gene>
<evidence type="ECO:0000313" key="4">
    <source>
        <dbReference type="Proteomes" id="UP000462363"/>
    </source>
</evidence>
<evidence type="ECO:0000259" key="1">
    <source>
        <dbReference type="Pfam" id="PF00557"/>
    </source>
</evidence>
<dbReference type="InterPro" id="IPR050659">
    <property type="entry name" value="Peptidase_M24B"/>
</dbReference>
<evidence type="ECO:0000259" key="2">
    <source>
        <dbReference type="Pfam" id="PF01321"/>
    </source>
</evidence>
<dbReference type="InterPro" id="IPR029149">
    <property type="entry name" value="Creatin/AminoP/Spt16_N"/>
</dbReference>
<sequence length="366" mass="41467">MMDEAKLSRILKSMEEHDVPQLIMSDPLAIYYLLGKKFAPGERMLVLYLNVNGNHKLVINELFPQDEDLGVELVWYSDIQDGVEILSQFVEKDKIVGVDKVWPSKFLLRLQELGAGSKFVNGSLIVDYVRMIKDEHEQELMRKASLENDKIMEQLIPLVVKGYTELELNAIVRDMYKKSGHSDVSFDPITCYGKSGADPHHVTNDTKGKRGDSVVLDIGGVLDNYCSDMTRTVFIGEVSDRAREVYEIVKEAQRRGLEAARPGNRMCDVDAACRDYIEEKGFGKYFTHRTGHSIGMEDHEFGDVSSINEDIIQVGQCFSVEPGIYLPDEEIGVRIEDLVIITEDGCEVLNHFTKDLIIVPEEQDLR</sequence>
<protein>
    <submittedName>
        <fullName evidence="3">Aminopeptidase P family protein</fullName>
    </submittedName>
</protein>
<accession>A0A844FCV8</accession>
<dbReference type="Proteomes" id="UP000462363">
    <property type="component" value="Unassembled WGS sequence"/>
</dbReference>
<dbReference type="GO" id="GO:0004177">
    <property type="term" value="F:aminopeptidase activity"/>
    <property type="evidence" value="ECO:0007669"/>
    <property type="project" value="UniProtKB-KW"/>
</dbReference>
<proteinExistence type="predicted"/>